<dbReference type="Proteomes" id="UP000887116">
    <property type="component" value="Unassembled WGS sequence"/>
</dbReference>
<comment type="caution">
    <text evidence="1">The sequence shown here is derived from an EMBL/GenBank/DDBJ whole genome shotgun (WGS) entry which is preliminary data.</text>
</comment>
<accession>A0A8X6H4F0</accession>
<evidence type="ECO:0000313" key="1">
    <source>
        <dbReference type="EMBL" id="GFR16394.1"/>
    </source>
</evidence>
<dbReference type="AlphaFoldDB" id="A0A8X6H4F0"/>
<evidence type="ECO:0000313" key="2">
    <source>
        <dbReference type="Proteomes" id="UP000887116"/>
    </source>
</evidence>
<dbReference type="EMBL" id="BMAO01037249">
    <property type="protein sequence ID" value="GFR16394.1"/>
    <property type="molecule type" value="Genomic_DNA"/>
</dbReference>
<reference evidence="1" key="1">
    <citation type="submission" date="2020-07" db="EMBL/GenBank/DDBJ databases">
        <title>Multicomponent nature underlies the extraordinary mechanical properties of spider dragline silk.</title>
        <authorList>
            <person name="Kono N."/>
            <person name="Nakamura H."/>
            <person name="Mori M."/>
            <person name="Yoshida Y."/>
            <person name="Ohtoshi R."/>
            <person name="Malay A.D."/>
            <person name="Moran D.A.P."/>
            <person name="Tomita M."/>
            <person name="Numata K."/>
            <person name="Arakawa K."/>
        </authorList>
    </citation>
    <scope>NUCLEOTIDE SEQUENCE</scope>
</reference>
<proteinExistence type="predicted"/>
<protein>
    <submittedName>
        <fullName evidence="1">Uncharacterized protein</fullName>
    </submittedName>
</protein>
<name>A0A8X6H4F0_TRICU</name>
<keyword evidence="2" id="KW-1185">Reference proteome</keyword>
<sequence length="126" mass="14924">MVTFKLIQKARLHYPRAQEWPCLQILVPYSRYSAHQNRFRFLSLYRRPSSTKKSATQQYYGPFLFWLEMTVFLISRLTGTDDGGSGRQIAASRSHPSSRELIYRLLRFFPVYCWAIDSWEDPPPID</sequence>
<gene>
    <name evidence="1" type="ORF">TNCT_386601</name>
</gene>
<organism evidence="1 2">
    <name type="scientific">Trichonephila clavata</name>
    <name type="common">Joro spider</name>
    <name type="synonym">Nephila clavata</name>
    <dbReference type="NCBI Taxonomy" id="2740835"/>
    <lineage>
        <taxon>Eukaryota</taxon>
        <taxon>Metazoa</taxon>
        <taxon>Ecdysozoa</taxon>
        <taxon>Arthropoda</taxon>
        <taxon>Chelicerata</taxon>
        <taxon>Arachnida</taxon>
        <taxon>Araneae</taxon>
        <taxon>Araneomorphae</taxon>
        <taxon>Entelegynae</taxon>
        <taxon>Araneoidea</taxon>
        <taxon>Nephilidae</taxon>
        <taxon>Trichonephila</taxon>
    </lineage>
</organism>